<sequence length="151" mass="15304">MDRNIPPLFAATCPHVAGFALGKERKFLAPDEHRRHLHQSRGARSGAETDKVADYVVCLVELVLWLGGRRPRLLELVSEVTVAGGLGGSGGGLGGGGGGLGDGGGGLGDGGGRVVGRAATTGWLVGWVRQGGVLGKLGKGIQNLWGGGESM</sequence>
<gene>
    <name evidence="2" type="primary">LOC130471997</name>
</gene>
<reference evidence="1" key="1">
    <citation type="journal article" date="2021" name="Nat. Commun.">
        <title>Genomic analyses provide insights into spinach domestication and the genetic basis of agronomic traits.</title>
        <authorList>
            <person name="Cai X."/>
            <person name="Sun X."/>
            <person name="Xu C."/>
            <person name="Sun H."/>
            <person name="Wang X."/>
            <person name="Ge C."/>
            <person name="Zhang Z."/>
            <person name="Wang Q."/>
            <person name="Fei Z."/>
            <person name="Jiao C."/>
            <person name="Wang Q."/>
        </authorList>
    </citation>
    <scope>NUCLEOTIDE SEQUENCE [LARGE SCALE GENOMIC DNA]</scope>
    <source>
        <strain evidence="1">cv. Varoflay</strain>
    </source>
</reference>
<dbReference type="GeneID" id="130471997"/>
<dbReference type="Proteomes" id="UP000813463">
    <property type="component" value="Chromosome 4"/>
</dbReference>
<accession>A0ABM3RRX6</accession>
<reference evidence="2" key="2">
    <citation type="submission" date="2025-08" db="UniProtKB">
        <authorList>
            <consortium name="RefSeq"/>
        </authorList>
    </citation>
    <scope>IDENTIFICATION</scope>
    <source>
        <tissue evidence="2">Leaf</tissue>
    </source>
</reference>
<dbReference type="RefSeq" id="XP_056698374.1">
    <property type="nucleotide sequence ID" value="XM_056842396.1"/>
</dbReference>
<name>A0ABM3RRX6_SPIOL</name>
<organism evidence="1 2">
    <name type="scientific">Spinacia oleracea</name>
    <name type="common">Spinach</name>
    <dbReference type="NCBI Taxonomy" id="3562"/>
    <lineage>
        <taxon>Eukaryota</taxon>
        <taxon>Viridiplantae</taxon>
        <taxon>Streptophyta</taxon>
        <taxon>Embryophyta</taxon>
        <taxon>Tracheophyta</taxon>
        <taxon>Spermatophyta</taxon>
        <taxon>Magnoliopsida</taxon>
        <taxon>eudicotyledons</taxon>
        <taxon>Gunneridae</taxon>
        <taxon>Pentapetalae</taxon>
        <taxon>Caryophyllales</taxon>
        <taxon>Chenopodiaceae</taxon>
        <taxon>Chenopodioideae</taxon>
        <taxon>Anserineae</taxon>
        <taxon>Spinacia</taxon>
    </lineage>
</organism>
<keyword evidence="1" id="KW-1185">Reference proteome</keyword>
<evidence type="ECO:0000313" key="1">
    <source>
        <dbReference type="Proteomes" id="UP000813463"/>
    </source>
</evidence>
<protein>
    <submittedName>
        <fullName evidence="2">Glycine-rich cell wall structural protein 1.8-like</fullName>
    </submittedName>
</protein>
<evidence type="ECO:0000313" key="2">
    <source>
        <dbReference type="RefSeq" id="XP_056698374.1"/>
    </source>
</evidence>
<proteinExistence type="predicted"/>